<evidence type="ECO:0000256" key="3">
    <source>
        <dbReference type="ARBA" id="ARBA00008346"/>
    </source>
</evidence>
<dbReference type="Pfam" id="PF00311">
    <property type="entry name" value="PEPcase"/>
    <property type="match status" value="1"/>
</dbReference>
<dbReference type="InterPro" id="IPR015813">
    <property type="entry name" value="Pyrv/PenolPyrv_kinase-like_dom"/>
</dbReference>
<dbReference type="PANTHER" id="PTHR30523:SF6">
    <property type="entry name" value="PHOSPHOENOLPYRUVATE CARBOXYLASE"/>
    <property type="match status" value="1"/>
</dbReference>
<dbReference type="PROSITE" id="PS00393">
    <property type="entry name" value="PEPCASE_2"/>
    <property type="match status" value="1"/>
</dbReference>
<evidence type="ECO:0000313" key="13">
    <source>
        <dbReference type="EMBL" id="KPG71813.1"/>
    </source>
</evidence>
<evidence type="ECO:0000256" key="5">
    <source>
        <dbReference type="ARBA" id="ARBA00022419"/>
    </source>
</evidence>
<evidence type="ECO:0000256" key="10">
    <source>
        <dbReference type="HAMAP-Rule" id="MF_00595"/>
    </source>
</evidence>
<feature type="active site" evidence="10 11">
    <location>
        <position position="137"/>
    </location>
</feature>
<evidence type="ECO:0000256" key="6">
    <source>
        <dbReference type="ARBA" id="ARBA00022842"/>
    </source>
</evidence>
<dbReference type="Gene3D" id="1.20.1440.90">
    <property type="entry name" value="Phosphoenolpyruvate/pyruvate domain"/>
    <property type="match status" value="1"/>
</dbReference>
<evidence type="ECO:0000256" key="2">
    <source>
        <dbReference type="ARBA" id="ARBA00003670"/>
    </source>
</evidence>
<gene>
    <name evidence="10" type="primary">ppc</name>
    <name evidence="13" type="ORF">AEQ48_23275</name>
</gene>
<evidence type="ECO:0000256" key="9">
    <source>
        <dbReference type="ARBA" id="ARBA00048995"/>
    </source>
</evidence>
<comment type="similarity">
    <text evidence="3 10">Belongs to the PEPCase type 1 family.</text>
</comment>
<evidence type="ECO:0000256" key="1">
    <source>
        <dbReference type="ARBA" id="ARBA00001946"/>
    </source>
</evidence>
<comment type="function">
    <text evidence="2 10">Forms oxaloacetate, a four-carbon dicarboxylic acid source for the tricarboxylic acid cycle.</text>
</comment>
<organism evidence="13 14">
    <name type="scientific">Pseudomonas libanensis</name>
    <dbReference type="NCBI Taxonomy" id="75588"/>
    <lineage>
        <taxon>Bacteria</taxon>
        <taxon>Pseudomonadati</taxon>
        <taxon>Pseudomonadota</taxon>
        <taxon>Gammaproteobacteria</taxon>
        <taxon>Pseudomonadales</taxon>
        <taxon>Pseudomonadaceae</taxon>
        <taxon>Pseudomonas</taxon>
    </lineage>
</organism>
<name>A0ABR5M1H5_9PSED</name>
<evidence type="ECO:0000256" key="11">
    <source>
        <dbReference type="PROSITE-ProRule" id="PRU10111"/>
    </source>
</evidence>
<keyword evidence="8 10" id="KW-0120">Carbon dioxide fixation</keyword>
<accession>A0ABR5M1H5</accession>
<dbReference type="EC" id="4.1.1.31" evidence="4 10"/>
<dbReference type="PROSITE" id="PS00781">
    <property type="entry name" value="PEPCASE_1"/>
    <property type="match status" value="1"/>
</dbReference>
<reference evidence="13 14" key="1">
    <citation type="submission" date="2015-07" db="EMBL/GenBank/DDBJ databases">
        <title>Whole genome sequencing of endophytes isolated from poison ivy (Toxicodendron radicans).</title>
        <authorList>
            <person name="Tran P.N."/>
            <person name="Lee Y.P."/>
            <person name="Gan H.M."/>
            <person name="Savka M.A."/>
        </authorList>
    </citation>
    <scope>NUCLEOTIDE SEQUENCE [LARGE SCALE GENOMIC DNA]</scope>
    <source>
        <strain evidence="13 14">RIT-PI-g</strain>
    </source>
</reference>
<dbReference type="HAMAP" id="MF_00595">
    <property type="entry name" value="PEPcase_type1"/>
    <property type="match status" value="1"/>
</dbReference>
<keyword evidence="7 10" id="KW-0456">Lyase</keyword>
<comment type="catalytic activity">
    <reaction evidence="9 10">
        <text>oxaloacetate + phosphate = phosphoenolpyruvate + hydrogencarbonate</text>
        <dbReference type="Rhea" id="RHEA:28370"/>
        <dbReference type="ChEBI" id="CHEBI:16452"/>
        <dbReference type="ChEBI" id="CHEBI:17544"/>
        <dbReference type="ChEBI" id="CHEBI:43474"/>
        <dbReference type="ChEBI" id="CHEBI:58702"/>
        <dbReference type="EC" id="4.1.1.31"/>
    </reaction>
</comment>
<comment type="cofactor">
    <cofactor evidence="1 10">
        <name>Mg(2+)</name>
        <dbReference type="ChEBI" id="CHEBI:18420"/>
    </cofactor>
</comment>
<keyword evidence="14" id="KW-1185">Reference proteome</keyword>
<dbReference type="NCBIfam" id="NF000584">
    <property type="entry name" value="PRK00009.1"/>
    <property type="match status" value="1"/>
</dbReference>
<dbReference type="InterPro" id="IPR033129">
    <property type="entry name" value="PEPCASE_His_AS"/>
</dbReference>
<protein>
    <recommendedName>
        <fullName evidence="5 10">Phosphoenolpyruvate carboxylase</fullName>
        <shortName evidence="10">PEPC</shortName>
        <shortName evidence="10">PEPCase</shortName>
        <ecNumber evidence="4 10">4.1.1.31</ecNumber>
    </recommendedName>
</protein>
<evidence type="ECO:0000256" key="8">
    <source>
        <dbReference type="ARBA" id="ARBA00023300"/>
    </source>
</evidence>
<dbReference type="InterPro" id="IPR022805">
    <property type="entry name" value="PEP_COase_bac/pln-type"/>
</dbReference>
<dbReference type="Proteomes" id="UP000037820">
    <property type="component" value="Unassembled WGS sequence"/>
</dbReference>
<evidence type="ECO:0000313" key="14">
    <source>
        <dbReference type="Proteomes" id="UP000037820"/>
    </source>
</evidence>
<dbReference type="EMBL" id="LHOY01000037">
    <property type="protein sequence ID" value="KPG71813.1"/>
    <property type="molecule type" value="Genomic_DNA"/>
</dbReference>
<dbReference type="SUPFAM" id="SSF51621">
    <property type="entry name" value="Phosphoenolpyruvate/pyruvate domain"/>
    <property type="match status" value="1"/>
</dbReference>
<dbReference type="InterPro" id="IPR021135">
    <property type="entry name" value="PEP_COase"/>
</dbReference>
<evidence type="ECO:0000256" key="12">
    <source>
        <dbReference type="PROSITE-ProRule" id="PRU10112"/>
    </source>
</evidence>
<dbReference type="InterPro" id="IPR018129">
    <property type="entry name" value="PEP_COase_Lys_AS"/>
</dbReference>
<dbReference type="PRINTS" id="PR00150">
    <property type="entry name" value="PEPCARBXLASE"/>
</dbReference>
<dbReference type="PANTHER" id="PTHR30523">
    <property type="entry name" value="PHOSPHOENOLPYRUVATE CARBOXYLASE"/>
    <property type="match status" value="1"/>
</dbReference>
<dbReference type="RefSeq" id="WP_059398121.1">
    <property type="nucleotide sequence ID" value="NZ_LHOY01000037.1"/>
</dbReference>
<evidence type="ECO:0000256" key="4">
    <source>
        <dbReference type="ARBA" id="ARBA00012305"/>
    </source>
</evidence>
<dbReference type="GO" id="GO:0008964">
    <property type="term" value="F:phosphoenolpyruvate carboxylase activity"/>
    <property type="evidence" value="ECO:0007669"/>
    <property type="project" value="UniProtKB-EC"/>
</dbReference>
<comment type="subunit">
    <text evidence="10">Homotetramer.</text>
</comment>
<sequence>MSDIDARLREDVHLLGELLGNTIREQYGDDFLDKIEQIRKGAKADRRGAGDELSTRLNQLQEDELLPVARAFNQFLNLANIAEQYQLIHRRDESQPAPFESRVLPELLARLQGEGHSNESLARQLARLEIELVLTAHPTEVARRTLIQKYDAIAAQLALQDHRDLTSAEREQIRTRLQRLIAEAWHTEEIRRVRPTPVDEAKWGFAVIEHSLWHAIPNYLRKADQALFAATGLRLPLEAAPIRFASWMGGDRDGNPNVTAPVTREVLLLARWMAADLYLRDIDHLASELSMQQASPALQAKVGDSVEPYRALLKQLRERLRATRQWAHTSLTATTAAPAEVLQDNRDLLDPLELCYQSLHECGMGVIADGPLLDCLRRAVTFGLFLVRLDVRQDSSRHCAAMTEITDYLGLGRYEDWEEDARISFLTQELANRRPLLPGYFKASADTAEVLNTCKEIAAAPAASLGSYVISMAGAASDVLAVQLLLKESGVQRPMRVVPLFETLADLDNAGPVMERLLQLPGYRARLQGPQEVMIGYSDSAKDAGTTAAAWAQYRAQERLVDICREQQVELLLFHGRGGTVGRGGGPAHAAILSQPPGSVAGRFRTTEQGEMIRFKFGLPDIAEQNLNLYLAAVLEATLLPPPPPEPAWRHLMDELAADGVSAYRAVVRENPQFVEYFRQSTPEQELGRLPLGSRPAKRRAGGIESLRAIPWIFGWTQTRLMLPAWLGWEAALSKALERGEGPLLGQMREQWPFFRTRIDMLEMVLAKADADIARLYDERLVQADLLPLGAHLRDLLSQACGVVLGLTGQSQLLAHSPDTLEFIRLRNTYLDPLHLLQAELLARSRQQEAAQDSPLEQALLVSVAGIAAGLRNTG</sequence>
<evidence type="ECO:0000256" key="7">
    <source>
        <dbReference type="ARBA" id="ARBA00023239"/>
    </source>
</evidence>
<comment type="caution">
    <text evidence="13">The sequence shown here is derived from an EMBL/GenBank/DDBJ whole genome shotgun (WGS) entry which is preliminary data.</text>
</comment>
<feature type="active site" evidence="10 12">
    <location>
        <position position="542"/>
    </location>
</feature>
<proteinExistence type="inferred from homology"/>
<keyword evidence="6 10" id="KW-0460">Magnesium</keyword>